<reference evidence="1" key="1">
    <citation type="submission" date="2021-03" db="EMBL/GenBank/DDBJ databases">
        <authorList>
            <person name="Li Z."/>
            <person name="Yang C."/>
        </authorList>
    </citation>
    <scope>NUCLEOTIDE SEQUENCE</scope>
    <source>
        <strain evidence="1">Dzin_1.0</strain>
        <tissue evidence="1">Leaf</tissue>
    </source>
</reference>
<keyword evidence="2" id="KW-1185">Reference proteome</keyword>
<dbReference type="EMBL" id="JAGGNH010000002">
    <property type="protein sequence ID" value="KAJ0983268.1"/>
    <property type="molecule type" value="Genomic_DNA"/>
</dbReference>
<gene>
    <name evidence="1" type="ORF">J5N97_011523</name>
</gene>
<reference evidence="1" key="2">
    <citation type="journal article" date="2022" name="Hortic Res">
        <title>The genome of Dioscorea zingiberensis sheds light on the biosynthesis, origin and evolution of the medicinally important diosgenin saponins.</title>
        <authorList>
            <person name="Li Y."/>
            <person name="Tan C."/>
            <person name="Li Z."/>
            <person name="Guo J."/>
            <person name="Li S."/>
            <person name="Chen X."/>
            <person name="Wang C."/>
            <person name="Dai X."/>
            <person name="Yang H."/>
            <person name="Song W."/>
            <person name="Hou L."/>
            <person name="Xu J."/>
            <person name="Tong Z."/>
            <person name="Xu A."/>
            <person name="Yuan X."/>
            <person name="Wang W."/>
            <person name="Yang Q."/>
            <person name="Chen L."/>
            <person name="Sun Z."/>
            <person name="Wang K."/>
            <person name="Pan B."/>
            <person name="Chen J."/>
            <person name="Bao Y."/>
            <person name="Liu F."/>
            <person name="Qi X."/>
            <person name="Gang D.R."/>
            <person name="Wen J."/>
            <person name="Li J."/>
        </authorList>
    </citation>
    <scope>NUCLEOTIDE SEQUENCE</scope>
    <source>
        <strain evidence="1">Dzin_1.0</strain>
    </source>
</reference>
<dbReference type="Proteomes" id="UP001085076">
    <property type="component" value="Miscellaneous, Linkage group lg02"/>
</dbReference>
<accession>A0A9D5HNQ0</accession>
<sequence length="73" mass="8411">MLEALRKGLEVPKDQVGDSTNFGRHLRLSRGGRIAYKVESVVGQCSIHHFCLDTLRSRRKGIFLVSSQWRYLH</sequence>
<evidence type="ECO:0000313" key="1">
    <source>
        <dbReference type="EMBL" id="KAJ0983268.1"/>
    </source>
</evidence>
<comment type="caution">
    <text evidence="1">The sequence shown here is derived from an EMBL/GenBank/DDBJ whole genome shotgun (WGS) entry which is preliminary data.</text>
</comment>
<dbReference type="AlphaFoldDB" id="A0A9D5HNQ0"/>
<proteinExistence type="predicted"/>
<organism evidence="1 2">
    <name type="scientific">Dioscorea zingiberensis</name>
    <dbReference type="NCBI Taxonomy" id="325984"/>
    <lineage>
        <taxon>Eukaryota</taxon>
        <taxon>Viridiplantae</taxon>
        <taxon>Streptophyta</taxon>
        <taxon>Embryophyta</taxon>
        <taxon>Tracheophyta</taxon>
        <taxon>Spermatophyta</taxon>
        <taxon>Magnoliopsida</taxon>
        <taxon>Liliopsida</taxon>
        <taxon>Dioscoreales</taxon>
        <taxon>Dioscoreaceae</taxon>
        <taxon>Dioscorea</taxon>
    </lineage>
</organism>
<evidence type="ECO:0000313" key="2">
    <source>
        <dbReference type="Proteomes" id="UP001085076"/>
    </source>
</evidence>
<protein>
    <submittedName>
        <fullName evidence="1">Uncharacterized protein</fullName>
    </submittedName>
</protein>
<name>A0A9D5HNQ0_9LILI</name>